<dbReference type="GO" id="GO:0009307">
    <property type="term" value="P:DNA restriction-modification system"/>
    <property type="evidence" value="ECO:0007669"/>
    <property type="project" value="UniProtKB-KW"/>
</dbReference>
<organism evidence="8 9">
    <name type="scientific">Priestia koreensis</name>
    <dbReference type="NCBI Taxonomy" id="284581"/>
    <lineage>
        <taxon>Bacteria</taxon>
        <taxon>Bacillati</taxon>
        <taxon>Bacillota</taxon>
        <taxon>Bacilli</taxon>
        <taxon>Bacillales</taxon>
        <taxon>Bacillaceae</taxon>
        <taxon>Priestia</taxon>
    </lineage>
</organism>
<dbReference type="PROSITE" id="PS00094">
    <property type="entry name" value="C5_MTASE_1"/>
    <property type="match status" value="1"/>
</dbReference>
<evidence type="ECO:0000256" key="6">
    <source>
        <dbReference type="RuleBase" id="RU000416"/>
    </source>
</evidence>
<dbReference type="Gene3D" id="3.90.120.10">
    <property type="entry name" value="DNA Methylase, subunit A, domain 2"/>
    <property type="match status" value="1"/>
</dbReference>
<evidence type="ECO:0000256" key="3">
    <source>
        <dbReference type="ARBA" id="ARBA00022691"/>
    </source>
</evidence>
<proteinExistence type="inferred from homology"/>
<keyword evidence="4" id="KW-0680">Restriction system</keyword>
<evidence type="ECO:0000256" key="4">
    <source>
        <dbReference type="ARBA" id="ARBA00022747"/>
    </source>
</evidence>
<dbReference type="RefSeq" id="WP_053402880.1">
    <property type="nucleotide sequence ID" value="NZ_LILC01000024.1"/>
</dbReference>
<evidence type="ECO:0000313" key="9">
    <source>
        <dbReference type="Proteomes" id="UP000037558"/>
    </source>
</evidence>
<dbReference type="EMBL" id="LILC01000024">
    <property type="protein sequence ID" value="KOO42598.1"/>
    <property type="molecule type" value="Genomic_DNA"/>
</dbReference>
<evidence type="ECO:0000256" key="5">
    <source>
        <dbReference type="PROSITE-ProRule" id="PRU01016"/>
    </source>
</evidence>
<dbReference type="NCBIfam" id="TIGR00675">
    <property type="entry name" value="dcm"/>
    <property type="match status" value="1"/>
</dbReference>
<protein>
    <recommendedName>
        <fullName evidence="7">Cytosine-specific methyltransferase</fullName>
        <ecNumber evidence="7">2.1.1.37</ecNumber>
    </recommendedName>
</protein>
<accession>A0A0M0KW27</accession>
<dbReference type="PANTHER" id="PTHR10629">
    <property type="entry name" value="CYTOSINE-SPECIFIC METHYLTRANSFERASE"/>
    <property type="match status" value="1"/>
</dbReference>
<dbReference type="OrthoDB" id="9813719at2"/>
<dbReference type="Pfam" id="PF00145">
    <property type="entry name" value="DNA_methylase"/>
    <property type="match status" value="1"/>
</dbReference>
<dbReference type="PANTHER" id="PTHR10629:SF52">
    <property type="entry name" value="DNA (CYTOSINE-5)-METHYLTRANSFERASE 1"/>
    <property type="match status" value="1"/>
</dbReference>
<dbReference type="InterPro" id="IPR018117">
    <property type="entry name" value="C5_DNA_meth_AS"/>
</dbReference>
<keyword evidence="2 5" id="KW-0808">Transferase</keyword>
<dbReference type="InterPro" id="IPR001525">
    <property type="entry name" value="C5_MeTfrase"/>
</dbReference>
<name>A0A0M0KW27_9BACI</name>
<comment type="caution">
    <text evidence="8">The sequence shown here is derived from an EMBL/GenBank/DDBJ whole genome shotgun (WGS) entry which is preliminary data.</text>
</comment>
<dbReference type="EC" id="2.1.1.37" evidence="7"/>
<feature type="active site" evidence="5">
    <location>
        <position position="92"/>
    </location>
</feature>
<keyword evidence="9" id="KW-1185">Reference proteome</keyword>
<evidence type="ECO:0000256" key="7">
    <source>
        <dbReference type="RuleBase" id="RU000417"/>
    </source>
</evidence>
<dbReference type="GO" id="GO:0003886">
    <property type="term" value="F:DNA (cytosine-5-)-methyltransferase activity"/>
    <property type="evidence" value="ECO:0007669"/>
    <property type="project" value="UniProtKB-EC"/>
</dbReference>
<dbReference type="GO" id="GO:0003677">
    <property type="term" value="F:DNA binding"/>
    <property type="evidence" value="ECO:0007669"/>
    <property type="project" value="TreeGrafter"/>
</dbReference>
<dbReference type="Gene3D" id="3.40.50.150">
    <property type="entry name" value="Vaccinia Virus protein VP39"/>
    <property type="match status" value="1"/>
</dbReference>
<dbReference type="PRINTS" id="PR00105">
    <property type="entry name" value="C5METTRFRASE"/>
</dbReference>
<dbReference type="STRING" id="284581.AMD01_18225"/>
<dbReference type="GO" id="GO:0044027">
    <property type="term" value="P:negative regulation of gene expression via chromosomal CpG island methylation"/>
    <property type="evidence" value="ECO:0007669"/>
    <property type="project" value="TreeGrafter"/>
</dbReference>
<dbReference type="SUPFAM" id="SSF53335">
    <property type="entry name" value="S-adenosyl-L-methionine-dependent methyltransferases"/>
    <property type="match status" value="1"/>
</dbReference>
<dbReference type="Proteomes" id="UP000037558">
    <property type="component" value="Unassembled WGS sequence"/>
</dbReference>
<evidence type="ECO:0000313" key="8">
    <source>
        <dbReference type="EMBL" id="KOO42598.1"/>
    </source>
</evidence>
<dbReference type="InterPro" id="IPR050390">
    <property type="entry name" value="C5-Methyltransferase"/>
</dbReference>
<sequence>MIFKKGELFNGPGGLSLAAKNAKIVHPETGEKWEIKHLWSNDFDSTACETYKLNICEDPNDPSVHCGPVQDLPIGDKSILGDIDCFAFGFPCNDYSQVGQKHGLDGTYGPLYTYGVKVLRDYQPKFFVAENVGGLQSANEGQAFIQILTELEECGYQLTPHLYKFQEYGVPQSRHRIIIVGIRNDLFEQGIEFKVPAPTTLASTEYKTSKEAITVPPIPEDAPNNEFPRHTEKVKKMLSFIPPGSNAWYPGIPEELQLKVKGARLSSIYKRLDPEKPAYTVTGSGGGGTHMYHWEELRALTNRERARLQTFPDNFEFVGSKEAVRKQIGMAVPPQGAQIVFEAILKSFAGIEYDYVMPSPKLQLENLRGKQKITFEEISASEKQGAFNL</sequence>
<keyword evidence="1 5" id="KW-0489">Methyltransferase</keyword>
<dbReference type="InterPro" id="IPR029063">
    <property type="entry name" value="SAM-dependent_MTases_sf"/>
</dbReference>
<comment type="similarity">
    <text evidence="5 6">Belongs to the class I-like SAM-binding methyltransferase superfamily. C5-methyltransferase family.</text>
</comment>
<comment type="catalytic activity">
    <reaction evidence="7">
        <text>a 2'-deoxycytidine in DNA + S-adenosyl-L-methionine = a 5-methyl-2'-deoxycytidine in DNA + S-adenosyl-L-homocysteine + H(+)</text>
        <dbReference type="Rhea" id="RHEA:13681"/>
        <dbReference type="Rhea" id="RHEA-COMP:11369"/>
        <dbReference type="Rhea" id="RHEA-COMP:11370"/>
        <dbReference type="ChEBI" id="CHEBI:15378"/>
        <dbReference type="ChEBI" id="CHEBI:57856"/>
        <dbReference type="ChEBI" id="CHEBI:59789"/>
        <dbReference type="ChEBI" id="CHEBI:85452"/>
        <dbReference type="ChEBI" id="CHEBI:85454"/>
        <dbReference type="EC" id="2.1.1.37"/>
    </reaction>
</comment>
<dbReference type="PATRIC" id="fig|284581.3.peg.243"/>
<dbReference type="GO" id="GO:0032259">
    <property type="term" value="P:methylation"/>
    <property type="evidence" value="ECO:0007669"/>
    <property type="project" value="UniProtKB-KW"/>
</dbReference>
<keyword evidence="3 5" id="KW-0949">S-adenosyl-L-methionine</keyword>
<dbReference type="PROSITE" id="PS51679">
    <property type="entry name" value="SAM_MT_C5"/>
    <property type="match status" value="1"/>
</dbReference>
<reference evidence="9" key="1">
    <citation type="submission" date="2015-08" db="EMBL/GenBank/DDBJ databases">
        <title>Fjat-14210 dsm16467.</title>
        <authorList>
            <person name="Liu B."/>
            <person name="Wang J."/>
            <person name="Zhu Y."/>
            <person name="Liu G."/>
            <person name="Chen Q."/>
            <person name="Chen Z."/>
            <person name="Lan J."/>
            <person name="Che J."/>
            <person name="Ge C."/>
            <person name="Shi H."/>
            <person name="Pan Z."/>
            <person name="Liu X."/>
        </authorList>
    </citation>
    <scope>NUCLEOTIDE SEQUENCE [LARGE SCALE GENOMIC DNA]</scope>
    <source>
        <strain evidence="9">DSM 16467</strain>
    </source>
</reference>
<gene>
    <name evidence="8" type="ORF">AMD01_18225</name>
</gene>
<evidence type="ECO:0000256" key="2">
    <source>
        <dbReference type="ARBA" id="ARBA00022679"/>
    </source>
</evidence>
<evidence type="ECO:0000256" key="1">
    <source>
        <dbReference type="ARBA" id="ARBA00022603"/>
    </source>
</evidence>
<dbReference type="AlphaFoldDB" id="A0A0M0KW27"/>